<dbReference type="InterPro" id="IPR036390">
    <property type="entry name" value="WH_DNA-bd_sf"/>
</dbReference>
<evidence type="ECO:0000256" key="1">
    <source>
        <dbReference type="ARBA" id="ARBA00023015"/>
    </source>
</evidence>
<dbReference type="InterPro" id="IPR000524">
    <property type="entry name" value="Tscrpt_reg_HTH_GntR"/>
</dbReference>
<evidence type="ECO:0000256" key="2">
    <source>
        <dbReference type="ARBA" id="ARBA00023125"/>
    </source>
</evidence>
<comment type="caution">
    <text evidence="5">The sequence shown here is derived from an EMBL/GenBank/DDBJ whole genome shotgun (WGS) entry which is preliminary data.</text>
</comment>
<dbReference type="GO" id="GO:0045892">
    <property type="term" value="P:negative regulation of DNA-templated transcription"/>
    <property type="evidence" value="ECO:0007669"/>
    <property type="project" value="TreeGrafter"/>
</dbReference>
<dbReference type="AlphaFoldDB" id="A0AAW6TCC2"/>
<dbReference type="Pfam" id="PF07702">
    <property type="entry name" value="UTRA"/>
    <property type="match status" value="1"/>
</dbReference>
<sequence>MRLSLDRTNGGFPLYVQLADALQALIADQRMAPGDLLPSENVLASHNGVSRATVIKAFDLLIERGRVVRSQGRGSFVSSPPMERALPELTGFSEHIESLGLVPGNRLLGYSEFAPGDAGRPESPFGREERIVVVERLRSVDGTPVGLHRTVVSARLATEIGLTAERAATPGFSFYDLLRRHGLAVEAGEETLRAINADARDAGLLEVEPGAALMEAVRESRGPSGTLIEFAHARYLGSHYRYTVRLAPEALG</sequence>
<dbReference type="PANTHER" id="PTHR44846:SF1">
    <property type="entry name" value="MANNOSYL-D-GLYCERATE TRANSPORT_METABOLISM SYSTEM REPRESSOR MNGR-RELATED"/>
    <property type="match status" value="1"/>
</dbReference>
<dbReference type="PROSITE" id="PS50949">
    <property type="entry name" value="HTH_GNTR"/>
    <property type="match status" value="1"/>
</dbReference>
<evidence type="ECO:0000313" key="6">
    <source>
        <dbReference type="Proteomes" id="UP001321506"/>
    </source>
</evidence>
<keyword evidence="6" id="KW-1185">Reference proteome</keyword>
<keyword evidence="2" id="KW-0238">DNA-binding</keyword>
<dbReference type="Gene3D" id="3.40.1410.10">
    <property type="entry name" value="Chorismate lyase-like"/>
    <property type="match status" value="1"/>
</dbReference>
<dbReference type="InterPro" id="IPR050679">
    <property type="entry name" value="Bact_HTH_transcr_reg"/>
</dbReference>
<dbReference type="EMBL" id="JASATX010000003">
    <property type="protein sequence ID" value="MDI2099237.1"/>
    <property type="molecule type" value="Genomic_DNA"/>
</dbReference>
<dbReference type="PANTHER" id="PTHR44846">
    <property type="entry name" value="MANNOSYL-D-GLYCERATE TRANSPORT/METABOLISM SYSTEM REPRESSOR MNGR-RELATED"/>
    <property type="match status" value="1"/>
</dbReference>
<feature type="domain" description="HTH gntR-type" evidence="4">
    <location>
        <begin position="12"/>
        <end position="80"/>
    </location>
</feature>
<accession>A0AAW6TCC2</accession>
<dbReference type="GO" id="GO:0003677">
    <property type="term" value="F:DNA binding"/>
    <property type="evidence" value="ECO:0007669"/>
    <property type="project" value="UniProtKB-KW"/>
</dbReference>
<protein>
    <submittedName>
        <fullName evidence="5">GntR family transcriptional regulator</fullName>
    </submittedName>
</protein>
<dbReference type="InterPro" id="IPR011663">
    <property type="entry name" value="UTRA"/>
</dbReference>
<reference evidence="5 6" key="1">
    <citation type="submission" date="2023-04" db="EMBL/GenBank/DDBJ databases">
        <title>Klugiella caeni sp. nov. isolated from the sludge of biochemical tank.</title>
        <authorList>
            <person name="Geng K."/>
        </authorList>
    </citation>
    <scope>NUCLEOTIDE SEQUENCE [LARGE SCALE GENOMIC DNA]</scope>
    <source>
        <strain evidence="5 6">YN-L-19</strain>
    </source>
</reference>
<evidence type="ECO:0000256" key="3">
    <source>
        <dbReference type="ARBA" id="ARBA00023163"/>
    </source>
</evidence>
<dbReference type="GO" id="GO:0003700">
    <property type="term" value="F:DNA-binding transcription factor activity"/>
    <property type="evidence" value="ECO:0007669"/>
    <property type="project" value="InterPro"/>
</dbReference>
<keyword evidence="1" id="KW-0805">Transcription regulation</keyword>
<evidence type="ECO:0000313" key="5">
    <source>
        <dbReference type="EMBL" id="MDI2099237.1"/>
    </source>
</evidence>
<dbReference type="SMART" id="SM00866">
    <property type="entry name" value="UTRA"/>
    <property type="match status" value="1"/>
</dbReference>
<dbReference type="PRINTS" id="PR00035">
    <property type="entry name" value="HTHGNTR"/>
</dbReference>
<dbReference type="InterPro" id="IPR028978">
    <property type="entry name" value="Chorismate_lyase_/UTRA_dom_sf"/>
</dbReference>
<dbReference type="SUPFAM" id="SSF46785">
    <property type="entry name" value="Winged helix' DNA-binding domain"/>
    <property type="match status" value="1"/>
</dbReference>
<dbReference type="SUPFAM" id="SSF64288">
    <property type="entry name" value="Chorismate lyase-like"/>
    <property type="match status" value="1"/>
</dbReference>
<dbReference type="SMART" id="SM00345">
    <property type="entry name" value="HTH_GNTR"/>
    <property type="match status" value="1"/>
</dbReference>
<dbReference type="Proteomes" id="UP001321506">
    <property type="component" value="Unassembled WGS sequence"/>
</dbReference>
<evidence type="ECO:0000259" key="4">
    <source>
        <dbReference type="PROSITE" id="PS50949"/>
    </source>
</evidence>
<gene>
    <name evidence="5" type="ORF">QF206_09715</name>
</gene>
<dbReference type="CDD" id="cd07377">
    <property type="entry name" value="WHTH_GntR"/>
    <property type="match status" value="1"/>
</dbReference>
<dbReference type="InterPro" id="IPR036388">
    <property type="entry name" value="WH-like_DNA-bd_sf"/>
</dbReference>
<keyword evidence="3" id="KW-0804">Transcription</keyword>
<dbReference type="Pfam" id="PF00392">
    <property type="entry name" value="GntR"/>
    <property type="match status" value="1"/>
</dbReference>
<organism evidence="5 6">
    <name type="scientific">Ruicaihuangia caeni</name>
    <dbReference type="NCBI Taxonomy" id="3042517"/>
    <lineage>
        <taxon>Bacteria</taxon>
        <taxon>Bacillati</taxon>
        <taxon>Actinomycetota</taxon>
        <taxon>Actinomycetes</taxon>
        <taxon>Micrococcales</taxon>
        <taxon>Microbacteriaceae</taxon>
        <taxon>Ruicaihuangia</taxon>
    </lineage>
</organism>
<dbReference type="RefSeq" id="WP_281489016.1">
    <property type="nucleotide sequence ID" value="NZ_JASATX010000003.1"/>
</dbReference>
<name>A0AAW6TCC2_9MICO</name>
<proteinExistence type="predicted"/>
<dbReference type="Gene3D" id="1.10.10.10">
    <property type="entry name" value="Winged helix-like DNA-binding domain superfamily/Winged helix DNA-binding domain"/>
    <property type="match status" value="1"/>
</dbReference>